<dbReference type="Gene3D" id="2.160.10.10">
    <property type="entry name" value="Hexapeptide repeat proteins"/>
    <property type="match status" value="1"/>
</dbReference>
<protein>
    <recommendedName>
        <fullName evidence="6">UDP N-acetylglucosamine O-acyltransferase C-terminal domain-containing protein</fullName>
    </recommendedName>
</protein>
<dbReference type="EMBL" id="CAJNOW010018426">
    <property type="protein sequence ID" value="CAF1665107.1"/>
    <property type="molecule type" value="Genomic_DNA"/>
</dbReference>
<feature type="domain" description="UDP N-acetylglucosamine O-acyltransferase C-terminal" evidence="6">
    <location>
        <begin position="83"/>
        <end position="159"/>
    </location>
</feature>
<proteinExistence type="predicted"/>
<dbReference type="PANTHER" id="PTHR43480:SF1">
    <property type="entry name" value="ACYL-[ACYL-CARRIER-PROTEIN]--UDP-N-ACETYLGLUCOSAMINE O-ACYLTRANSFERASE, MITOCHONDRIAL-RELATED"/>
    <property type="match status" value="1"/>
</dbReference>
<gene>
    <name evidence="8" type="ORF">GIL414_LOCUS12767</name>
    <name evidence="7" type="ORF">KQP761_LOCUS32922</name>
</gene>
<dbReference type="Pfam" id="PF13720">
    <property type="entry name" value="Acetyltransf_11"/>
    <property type="match status" value="1"/>
</dbReference>
<evidence type="ECO:0000313" key="7">
    <source>
        <dbReference type="EMBL" id="CAF1665107.1"/>
    </source>
</evidence>
<keyword evidence="1" id="KW-0444">Lipid biosynthesis</keyword>
<sequence>MAYSHVAHDCILQNNIILANSVALAGHVKIDSNVIIGGNSAVHQFTRIGNYAMIGGCSGLNRDIMPFTMYISHHQSEDLSMHSGIMGVNMVGIKRSGMIKSEIISLARFYNNVLNHGNNREESSMQFIEKFNKYQHLIENNAHKKIIYDFISAKSHQGIYREMLKARSI</sequence>
<evidence type="ECO:0000256" key="4">
    <source>
        <dbReference type="ARBA" id="ARBA00023098"/>
    </source>
</evidence>
<organism evidence="7 9">
    <name type="scientific">Rotaria magnacalcarata</name>
    <dbReference type="NCBI Taxonomy" id="392030"/>
    <lineage>
        <taxon>Eukaryota</taxon>
        <taxon>Metazoa</taxon>
        <taxon>Spiralia</taxon>
        <taxon>Gnathifera</taxon>
        <taxon>Rotifera</taxon>
        <taxon>Eurotatoria</taxon>
        <taxon>Bdelloidea</taxon>
        <taxon>Philodinida</taxon>
        <taxon>Philodinidae</taxon>
        <taxon>Rotaria</taxon>
    </lineage>
</organism>
<dbReference type="InterPro" id="IPR011004">
    <property type="entry name" value="Trimer_LpxA-like_sf"/>
</dbReference>
<evidence type="ECO:0000256" key="5">
    <source>
        <dbReference type="ARBA" id="ARBA00023315"/>
    </source>
</evidence>
<dbReference type="GO" id="GO:0009245">
    <property type="term" value="P:lipid A biosynthetic process"/>
    <property type="evidence" value="ECO:0007669"/>
    <property type="project" value="UniProtKB-KW"/>
</dbReference>
<accession>A0A816FS25</accession>
<keyword evidence="3" id="KW-0808">Transferase</keyword>
<reference evidence="7" key="1">
    <citation type="submission" date="2021-02" db="EMBL/GenBank/DDBJ databases">
        <authorList>
            <person name="Nowell W R."/>
        </authorList>
    </citation>
    <scope>NUCLEOTIDE SEQUENCE</scope>
</reference>
<dbReference type="SUPFAM" id="SSF51161">
    <property type="entry name" value="Trimeric LpxA-like enzymes"/>
    <property type="match status" value="1"/>
</dbReference>
<dbReference type="Proteomes" id="UP000663834">
    <property type="component" value="Unassembled WGS sequence"/>
</dbReference>
<evidence type="ECO:0000259" key="6">
    <source>
        <dbReference type="Pfam" id="PF13720"/>
    </source>
</evidence>
<evidence type="ECO:0000256" key="1">
    <source>
        <dbReference type="ARBA" id="ARBA00022516"/>
    </source>
</evidence>
<evidence type="ECO:0000313" key="9">
    <source>
        <dbReference type="Proteomes" id="UP000663834"/>
    </source>
</evidence>
<evidence type="ECO:0000256" key="3">
    <source>
        <dbReference type="ARBA" id="ARBA00022679"/>
    </source>
</evidence>
<dbReference type="GO" id="GO:0008780">
    <property type="term" value="F:acyl-[acyl-carrier-protein]-UDP-N-acetylglucosamine O-acyltransferase activity"/>
    <property type="evidence" value="ECO:0007669"/>
    <property type="project" value="InterPro"/>
</dbReference>
<dbReference type="Proteomes" id="UP000681720">
    <property type="component" value="Unassembled WGS sequence"/>
</dbReference>
<evidence type="ECO:0000256" key="2">
    <source>
        <dbReference type="ARBA" id="ARBA00022556"/>
    </source>
</evidence>
<dbReference type="EMBL" id="CAJOBJ010005040">
    <property type="protein sequence ID" value="CAF4019252.1"/>
    <property type="molecule type" value="Genomic_DNA"/>
</dbReference>
<dbReference type="InterPro" id="IPR029098">
    <property type="entry name" value="Acetyltransf_C"/>
</dbReference>
<comment type="caution">
    <text evidence="7">The sequence shown here is derived from an EMBL/GenBank/DDBJ whole genome shotgun (WGS) entry which is preliminary data.</text>
</comment>
<keyword evidence="2" id="KW-0441">Lipid A biosynthesis</keyword>
<keyword evidence="4" id="KW-0443">Lipid metabolism</keyword>
<keyword evidence="5" id="KW-0012">Acyltransferase</keyword>
<dbReference type="PANTHER" id="PTHR43480">
    <property type="entry name" value="ACYL-[ACYL-CARRIER-PROTEIN]--UDP-N-ACETYLGLUCOSAMINE O-ACYLTRANSFERASE"/>
    <property type="match status" value="1"/>
</dbReference>
<dbReference type="GO" id="GO:0016020">
    <property type="term" value="C:membrane"/>
    <property type="evidence" value="ECO:0007669"/>
    <property type="project" value="GOC"/>
</dbReference>
<evidence type="ECO:0000313" key="8">
    <source>
        <dbReference type="EMBL" id="CAF4019252.1"/>
    </source>
</evidence>
<name>A0A816FS25_9BILA</name>
<dbReference type="AlphaFoldDB" id="A0A816FS25"/>
<dbReference type="InterPro" id="IPR010137">
    <property type="entry name" value="Lipid_A_LpxA"/>
</dbReference>
<dbReference type="OrthoDB" id="8300202at2759"/>